<dbReference type="InterPro" id="IPR050578">
    <property type="entry name" value="MARVEL-CKLF_proteins"/>
</dbReference>
<dbReference type="RefSeq" id="XP_035662386.1">
    <property type="nucleotide sequence ID" value="XM_035806493.1"/>
</dbReference>
<evidence type="ECO:0000313" key="9">
    <source>
        <dbReference type="Proteomes" id="UP000001554"/>
    </source>
</evidence>
<evidence type="ECO:0000256" key="7">
    <source>
        <dbReference type="SAM" id="Phobius"/>
    </source>
</evidence>
<dbReference type="PANTHER" id="PTHR22776">
    <property type="entry name" value="MARVEL-CONTAINING POTENTIAL LIPID RAFT-ASSOCIATED PROTEIN"/>
    <property type="match status" value="1"/>
</dbReference>
<keyword evidence="4 5" id="KW-0472">Membrane</keyword>
<feature type="transmembrane region" description="Helical" evidence="7">
    <location>
        <begin position="77"/>
        <end position="96"/>
    </location>
</feature>
<dbReference type="GeneID" id="118406440"/>
<dbReference type="AlphaFoldDB" id="A0A9J7HN02"/>
<dbReference type="Proteomes" id="UP000001554">
    <property type="component" value="Chromosome 19"/>
</dbReference>
<accession>A0A9J7HN02</accession>
<feature type="transmembrane region" description="Helical" evidence="7">
    <location>
        <begin position="108"/>
        <end position="129"/>
    </location>
</feature>
<evidence type="ECO:0000256" key="4">
    <source>
        <dbReference type="ARBA" id="ARBA00023136"/>
    </source>
</evidence>
<protein>
    <submittedName>
        <fullName evidence="10">Plasmolipin-like</fullName>
    </submittedName>
</protein>
<sequence length="188" mass="20618">MQDKMADPGFPDSHTTTATTTTTTTTTSSSSPFCDIGYFLTLPGILKILQLFFGLITWACVASYPYRYYDYGGGQHWVMFVAVTCWVITLLLVVLYSTSLYKRIGLPWLFLELVYGAAATLLYLIAFAVQAGTTHTRYQILGSNWYNTYAAAAAFALFTTVCYAVDAFLAFRNWQSGGTNAAGSTANA</sequence>
<evidence type="ECO:0000256" key="5">
    <source>
        <dbReference type="PROSITE-ProRule" id="PRU00581"/>
    </source>
</evidence>
<feature type="domain" description="MARVEL" evidence="8">
    <location>
        <begin position="38"/>
        <end position="175"/>
    </location>
</feature>
<evidence type="ECO:0000259" key="8">
    <source>
        <dbReference type="PROSITE" id="PS51225"/>
    </source>
</evidence>
<name>A0A9J7HN02_BRAFL</name>
<dbReference type="KEGG" id="bfo:118406440"/>
<dbReference type="GO" id="GO:0016020">
    <property type="term" value="C:membrane"/>
    <property type="evidence" value="ECO:0000318"/>
    <property type="project" value="GO_Central"/>
</dbReference>
<reference evidence="10" key="2">
    <citation type="submission" date="2025-08" db="UniProtKB">
        <authorList>
            <consortium name="RefSeq"/>
        </authorList>
    </citation>
    <scope>IDENTIFICATION</scope>
    <source>
        <strain evidence="10">S238N-H82</strain>
        <tissue evidence="10">Testes</tissue>
    </source>
</reference>
<dbReference type="InterPro" id="IPR008253">
    <property type="entry name" value="Marvel"/>
</dbReference>
<dbReference type="Pfam" id="PF01284">
    <property type="entry name" value="MARVEL"/>
    <property type="match status" value="1"/>
</dbReference>
<dbReference type="OMA" id="FWVWVLV"/>
<feature type="region of interest" description="Disordered" evidence="6">
    <location>
        <begin position="1"/>
        <end position="29"/>
    </location>
</feature>
<feature type="transmembrane region" description="Helical" evidence="7">
    <location>
        <begin position="149"/>
        <end position="171"/>
    </location>
</feature>
<keyword evidence="2 5" id="KW-0812">Transmembrane</keyword>
<proteinExistence type="predicted"/>
<gene>
    <name evidence="10" type="primary">LOC118406440</name>
</gene>
<reference evidence="9" key="1">
    <citation type="journal article" date="2020" name="Nat. Ecol. Evol.">
        <title>Deeply conserved synteny resolves early events in vertebrate evolution.</title>
        <authorList>
            <person name="Simakov O."/>
            <person name="Marletaz F."/>
            <person name="Yue J.X."/>
            <person name="O'Connell B."/>
            <person name="Jenkins J."/>
            <person name="Brandt A."/>
            <person name="Calef R."/>
            <person name="Tung C.H."/>
            <person name="Huang T.K."/>
            <person name="Schmutz J."/>
            <person name="Satoh N."/>
            <person name="Yu J.K."/>
            <person name="Putnam N.H."/>
            <person name="Green R.E."/>
            <person name="Rokhsar D.S."/>
        </authorList>
    </citation>
    <scope>NUCLEOTIDE SEQUENCE [LARGE SCALE GENOMIC DNA]</scope>
    <source>
        <strain evidence="9">S238N-H82</strain>
    </source>
</reference>
<evidence type="ECO:0000313" key="10">
    <source>
        <dbReference type="RefSeq" id="XP_035662386.1"/>
    </source>
</evidence>
<evidence type="ECO:0000256" key="1">
    <source>
        <dbReference type="ARBA" id="ARBA00004141"/>
    </source>
</evidence>
<keyword evidence="9" id="KW-1185">Reference proteome</keyword>
<dbReference type="InterPro" id="IPR013295">
    <property type="entry name" value="MAL"/>
</dbReference>
<dbReference type="OrthoDB" id="6258237at2759"/>
<evidence type="ECO:0000256" key="3">
    <source>
        <dbReference type="ARBA" id="ARBA00022989"/>
    </source>
</evidence>
<organism evidence="9 10">
    <name type="scientific">Branchiostoma floridae</name>
    <name type="common">Florida lancelet</name>
    <name type="synonym">Amphioxus</name>
    <dbReference type="NCBI Taxonomy" id="7739"/>
    <lineage>
        <taxon>Eukaryota</taxon>
        <taxon>Metazoa</taxon>
        <taxon>Chordata</taxon>
        <taxon>Cephalochordata</taxon>
        <taxon>Leptocardii</taxon>
        <taxon>Amphioxiformes</taxon>
        <taxon>Branchiostomatidae</taxon>
        <taxon>Branchiostoma</taxon>
    </lineage>
</organism>
<comment type="subcellular location">
    <subcellularLocation>
        <location evidence="1">Membrane</location>
        <topology evidence="1">Multi-pass membrane protein</topology>
    </subcellularLocation>
</comment>
<evidence type="ECO:0000256" key="6">
    <source>
        <dbReference type="SAM" id="MobiDB-lite"/>
    </source>
</evidence>
<feature type="compositionally biased region" description="Low complexity" evidence="6">
    <location>
        <begin position="15"/>
        <end position="29"/>
    </location>
</feature>
<dbReference type="PANTHER" id="PTHR22776:SF97">
    <property type="entry name" value="RE01453P"/>
    <property type="match status" value="1"/>
</dbReference>
<evidence type="ECO:0000256" key="2">
    <source>
        <dbReference type="ARBA" id="ARBA00022692"/>
    </source>
</evidence>
<dbReference type="PRINTS" id="PR01884">
    <property type="entry name" value="MALPROTEIN"/>
</dbReference>
<dbReference type="PROSITE" id="PS51225">
    <property type="entry name" value="MARVEL"/>
    <property type="match status" value="1"/>
</dbReference>
<keyword evidence="3 7" id="KW-1133">Transmembrane helix</keyword>